<comment type="caution">
    <text evidence="2">The sequence shown here is derived from an EMBL/GenBank/DDBJ whole genome shotgun (WGS) entry which is preliminary data.</text>
</comment>
<feature type="signal peptide" evidence="1">
    <location>
        <begin position="1"/>
        <end position="19"/>
    </location>
</feature>
<sequence>MKPQIGLLNLLLFSPFSFATCDIVESIKGVNVRAEPNSSSTKVGYFSKGGQYALIQKSGNWYNYWYDGQPRWSYGKGYLEEKQGECTTLTKVQQVHAGLDDTSEVYGTAPSESKWVIQSHTPVWYEVWFANQRAYLKKQLDHIDINILSRSNEFAFVGTYYSYQPITSSNLNITWQLISAPTGHQLEGDTLFWQPTESELGSHTIKWRGTASNGQIIEHEYTLTVLPATQANCQIVESIKGVNVRAHPNGSAQKIGYIRSKEQYSLIGENGNWKNIWFEGQQAWSYAKGYLTQGGGRCIAITKETPVNISAEIDSNQHALVQPDTHFVVLQEVDDWYQIHWQNQLGYIRKSHSQLLPVHDNWQFESIPSGKAYVGASFQYYPRLNNQQNVTFKLTQSPAGMTLNEGALVWKPTAQQVGKHTVQIAAMDVSKSELKQSFDIEVSELDQASCAIVEGVKNVNVRASNSSSSEKVGYLHATEQYALLGQNGNWANMWFDNEPRWAYAKGYLSQSQGICAEAIAQSDVYNTNNVIVGNVPSGSVWVVVQQTNDYVETWFNGNIAKINKQHLRIETEQRQHVFTSTPDTQAYSKQQYIYELSVDSEEPVEFRLLNAPSGMSLNGNRITWTPPEATFGQFPVTVLATVDGQTVEQSYSIDVSALFPPCDT</sequence>
<organism evidence="2 3">
    <name type="scientific">Pseudoalteromonas luteoviolacea</name>
    <dbReference type="NCBI Taxonomy" id="43657"/>
    <lineage>
        <taxon>Bacteria</taxon>
        <taxon>Pseudomonadati</taxon>
        <taxon>Pseudomonadota</taxon>
        <taxon>Gammaproteobacteria</taxon>
        <taxon>Alteromonadales</taxon>
        <taxon>Pseudoalteromonadaceae</taxon>
        <taxon>Pseudoalteromonas</taxon>
    </lineage>
</organism>
<accession>A0A1C0TT92</accession>
<dbReference type="EMBL" id="MAUJ01000001">
    <property type="protein sequence ID" value="OCQ22516.1"/>
    <property type="molecule type" value="Genomic_DNA"/>
</dbReference>
<dbReference type="GO" id="GO:0016020">
    <property type="term" value="C:membrane"/>
    <property type="evidence" value="ECO:0007669"/>
    <property type="project" value="InterPro"/>
</dbReference>
<evidence type="ECO:0000256" key="1">
    <source>
        <dbReference type="SAM" id="SignalP"/>
    </source>
</evidence>
<dbReference type="Proteomes" id="UP000093366">
    <property type="component" value="Unassembled WGS sequence"/>
</dbReference>
<dbReference type="PANTHER" id="PTHR34408:SF1">
    <property type="entry name" value="GLYCOSYL HYDROLASE FAMILY 19 DOMAIN-CONTAINING PROTEIN HI_1415"/>
    <property type="match status" value="1"/>
</dbReference>
<name>A0A1C0TT92_9GAMM</name>
<reference evidence="3" key="1">
    <citation type="submission" date="2016-07" db="EMBL/GenBank/DDBJ databases">
        <authorList>
            <person name="Florea S."/>
            <person name="Webb J.S."/>
            <person name="Jaromczyk J."/>
            <person name="Schardl C.L."/>
        </authorList>
    </citation>
    <scope>NUCLEOTIDE SEQUENCE [LARGE SCALE GENOMIC DNA]</scope>
    <source>
        <strain evidence="3">IPB1</strain>
    </source>
</reference>
<dbReference type="SUPFAM" id="SSF49313">
    <property type="entry name" value="Cadherin-like"/>
    <property type="match status" value="2"/>
</dbReference>
<dbReference type="Pfam" id="PF05345">
    <property type="entry name" value="He_PIG"/>
    <property type="match status" value="2"/>
</dbReference>
<feature type="chain" id="PRO_5008646360" description="SH3b domain-containing protein" evidence="1">
    <location>
        <begin position="20"/>
        <end position="664"/>
    </location>
</feature>
<protein>
    <recommendedName>
        <fullName evidence="4">SH3b domain-containing protein</fullName>
    </recommendedName>
</protein>
<dbReference type="InterPro" id="IPR052354">
    <property type="entry name" value="Cell_Wall_Dynamics_Protein"/>
</dbReference>
<dbReference type="GO" id="GO:0005509">
    <property type="term" value="F:calcium ion binding"/>
    <property type="evidence" value="ECO:0007669"/>
    <property type="project" value="InterPro"/>
</dbReference>
<dbReference type="RefSeq" id="WP_141685234.1">
    <property type="nucleotide sequence ID" value="NZ_MAUJ01000001.1"/>
</dbReference>
<dbReference type="PANTHER" id="PTHR34408">
    <property type="entry name" value="FAMILY PROTEIN, PUTATIVE-RELATED"/>
    <property type="match status" value="1"/>
</dbReference>
<evidence type="ECO:0000313" key="2">
    <source>
        <dbReference type="EMBL" id="OCQ22516.1"/>
    </source>
</evidence>
<dbReference type="Gene3D" id="2.30.30.40">
    <property type="entry name" value="SH3 Domains"/>
    <property type="match status" value="3"/>
</dbReference>
<keyword evidence="1" id="KW-0732">Signal</keyword>
<gene>
    <name evidence="2" type="ORF">A7985_00690</name>
</gene>
<dbReference type="OrthoDB" id="6299996at2"/>
<dbReference type="AlphaFoldDB" id="A0A1C0TT92"/>
<evidence type="ECO:0008006" key="4">
    <source>
        <dbReference type="Google" id="ProtNLM"/>
    </source>
</evidence>
<evidence type="ECO:0000313" key="3">
    <source>
        <dbReference type="Proteomes" id="UP000093366"/>
    </source>
</evidence>
<dbReference type="Gene3D" id="2.60.40.10">
    <property type="entry name" value="Immunoglobulins"/>
    <property type="match status" value="3"/>
</dbReference>
<dbReference type="InterPro" id="IPR013783">
    <property type="entry name" value="Ig-like_fold"/>
</dbReference>
<dbReference type="InterPro" id="IPR015919">
    <property type="entry name" value="Cadherin-like_sf"/>
</dbReference>
<proteinExistence type="predicted"/>